<keyword evidence="4" id="KW-1185">Reference proteome</keyword>
<protein>
    <recommendedName>
        <fullName evidence="5">Lipoprotein</fullName>
    </recommendedName>
</protein>
<organism evidence="3 4">
    <name type="scientific">Actinomadura sediminis</name>
    <dbReference type="NCBI Taxonomy" id="1038904"/>
    <lineage>
        <taxon>Bacteria</taxon>
        <taxon>Bacillati</taxon>
        <taxon>Actinomycetota</taxon>
        <taxon>Actinomycetes</taxon>
        <taxon>Streptosporangiales</taxon>
        <taxon>Thermomonosporaceae</taxon>
        <taxon>Actinomadura</taxon>
    </lineage>
</organism>
<feature type="region of interest" description="Disordered" evidence="1">
    <location>
        <begin position="25"/>
        <end position="51"/>
    </location>
</feature>
<evidence type="ECO:0000313" key="4">
    <source>
        <dbReference type="Proteomes" id="UP001596972"/>
    </source>
</evidence>
<evidence type="ECO:0000256" key="1">
    <source>
        <dbReference type="SAM" id="MobiDB-lite"/>
    </source>
</evidence>
<dbReference type="RefSeq" id="WP_378296199.1">
    <property type="nucleotide sequence ID" value="NZ_JBHTJA010000003.1"/>
</dbReference>
<feature type="signal peptide" evidence="2">
    <location>
        <begin position="1"/>
        <end position="27"/>
    </location>
</feature>
<evidence type="ECO:0000313" key="3">
    <source>
        <dbReference type="EMBL" id="MFD0899352.1"/>
    </source>
</evidence>
<comment type="caution">
    <text evidence="3">The sequence shown here is derived from an EMBL/GenBank/DDBJ whole genome shotgun (WGS) entry which is preliminary data.</text>
</comment>
<dbReference type="PROSITE" id="PS51257">
    <property type="entry name" value="PROKAR_LIPOPROTEIN"/>
    <property type="match status" value="1"/>
</dbReference>
<proteinExistence type="predicted"/>
<sequence length="208" mass="22015">MSAGRKGFALLAAAPLWLAAGCGSAPAPDTGDAPAPRDASAPPRMPSARPGYTLSCPPLPTADDGAKGVICREVPKPCSPRPCAGRPGDVLYVTGFERWTDPRGRAGYRLRWRFSREEASAPLYLSFVELRDATGGTVARRALDGEGCFIRHKAMEIPAGRTTVSPGPICMVADSGARPAIAFFHFWIEVGGGQTVREVPLTADGRRP</sequence>
<gene>
    <name evidence="3" type="ORF">ACFQ11_03020</name>
</gene>
<dbReference type="Proteomes" id="UP001596972">
    <property type="component" value="Unassembled WGS sequence"/>
</dbReference>
<accession>A0ABW3EGN3</accession>
<evidence type="ECO:0000256" key="2">
    <source>
        <dbReference type="SAM" id="SignalP"/>
    </source>
</evidence>
<dbReference type="EMBL" id="JBHTJA010000003">
    <property type="protein sequence ID" value="MFD0899352.1"/>
    <property type="molecule type" value="Genomic_DNA"/>
</dbReference>
<feature type="compositionally biased region" description="Low complexity" evidence="1">
    <location>
        <begin position="25"/>
        <end position="50"/>
    </location>
</feature>
<reference evidence="4" key="1">
    <citation type="journal article" date="2019" name="Int. J. Syst. Evol. Microbiol.">
        <title>The Global Catalogue of Microorganisms (GCM) 10K type strain sequencing project: providing services to taxonomists for standard genome sequencing and annotation.</title>
        <authorList>
            <consortium name="The Broad Institute Genomics Platform"/>
            <consortium name="The Broad Institute Genome Sequencing Center for Infectious Disease"/>
            <person name="Wu L."/>
            <person name="Ma J."/>
        </authorList>
    </citation>
    <scope>NUCLEOTIDE SEQUENCE [LARGE SCALE GENOMIC DNA]</scope>
    <source>
        <strain evidence="4">JCM 31202</strain>
    </source>
</reference>
<keyword evidence="2" id="KW-0732">Signal</keyword>
<evidence type="ECO:0008006" key="5">
    <source>
        <dbReference type="Google" id="ProtNLM"/>
    </source>
</evidence>
<feature type="chain" id="PRO_5046714875" description="Lipoprotein" evidence="2">
    <location>
        <begin position="28"/>
        <end position="208"/>
    </location>
</feature>
<name>A0ABW3EGN3_9ACTN</name>